<protein>
    <recommendedName>
        <fullName evidence="1">VWFA domain-containing protein</fullName>
    </recommendedName>
</protein>
<dbReference type="Pfam" id="PF00092">
    <property type="entry name" value="VWA"/>
    <property type="match status" value="1"/>
</dbReference>
<gene>
    <name evidence="2" type="ORF">MKW98_013470</name>
</gene>
<keyword evidence="3" id="KW-1185">Reference proteome</keyword>
<evidence type="ECO:0000313" key="2">
    <source>
        <dbReference type="EMBL" id="KAI3921536.1"/>
    </source>
</evidence>
<dbReference type="PROSITE" id="PS50234">
    <property type="entry name" value="VWFA"/>
    <property type="match status" value="1"/>
</dbReference>
<accession>A0AAD4SSP2</accession>
<dbReference type="SMART" id="SM00327">
    <property type="entry name" value="VWA"/>
    <property type="match status" value="1"/>
</dbReference>
<dbReference type="InterPro" id="IPR032838">
    <property type="entry name" value="Vwaint_dom"/>
</dbReference>
<sequence>MIYHDDELLEHTEGQEVSLDQLDGDMVVRTIYKPEAPMKEVREFKVLLELKGVGSKNGRLGVDLVTVLDISGSMAGERIDKMKIAMRFLLKKLGHTDRLSVVTFNRKAARLCPLLQITEASRKEIETLVNGLKARSTTNTEAGLRMAIDILNDRTHTQGRRAAIMLLSDGMEDEESHAADFPANKVPIYTFGLDCDFDPKLLLDIAKQSQGGMFAAVSKVENLTAAFSLSLAGLLNVAIEDLTLTITPSNDYKIKEVKAGIYHQQMVCEDDDPVTITFGSLYDREIRKVLVKLALPEVTEQSGNDIFKFAYKYSVGGKNTKLESDTKSIHVNRKDMPTEAENEEVIAEEKRIRTARKMKDARLSADKKELEEARECLVAAKILLSEVDAILIAQLDQLFHFMVSQETYDIKGRAFALALEESHETQRATTFTSDNAFKVRMFNTPLMDQYVEQADSFNGNYDYEVPTEEEDRQKVALVY</sequence>
<dbReference type="InterPro" id="IPR051266">
    <property type="entry name" value="CLCR"/>
</dbReference>
<feature type="domain" description="VWFA" evidence="1">
    <location>
        <begin position="63"/>
        <end position="231"/>
    </location>
</feature>
<name>A0AAD4SSP2_9MAGN</name>
<evidence type="ECO:0000259" key="1">
    <source>
        <dbReference type="PROSITE" id="PS50234"/>
    </source>
</evidence>
<comment type="caution">
    <text evidence="2">The sequence shown here is derived from an EMBL/GenBank/DDBJ whole genome shotgun (WGS) entry which is preliminary data.</text>
</comment>
<dbReference type="PANTHER" id="PTHR10579">
    <property type="entry name" value="CALCIUM-ACTIVATED CHLORIDE CHANNEL REGULATOR"/>
    <property type="match status" value="1"/>
</dbReference>
<dbReference type="Gene3D" id="3.40.50.410">
    <property type="entry name" value="von Willebrand factor, type A domain"/>
    <property type="match status" value="1"/>
</dbReference>
<organism evidence="2 3">
    <name type="scientific">Papaver atlanticum</name>
    <dbReference type="NCBI Taxonomy" id="357466"/>
    <lineage>
        <taxon>Eukaryota</taxon>
        <taxon>Viridiplantae</taxon>
        <taxon>Streptophyta</taxon>
        <taxon>Embryophyta</taxon>
        <taxon>Tracheophyta</taxon>
        <taxon>Spermatophyta</taxon>
        <taxon>Magnoliopsida</taxon>
        <taxon>Ranunculales</taxon>
        <taxon>Papaveraceae</taxon>
        <taxon>Papaveroideae</taxon>
        <taxon>Papaver</taxon>
    </lineage>
</organism>
<dbReference type="InterPro" id="IPR002035">
    <property type="entry name" value="VWF_A"/>
</dbReference>
<dbReference type="PANTHER" id="PTHR10579:SF129">
    <property type="entry name" value="OS01G0640200 PROTEIN"/>
    <property type="match status" value="1"/>
</dbReference>
<proteinExistence type="predicted"/>
<dbReference type="AlphaFoldDB" id="A0AAD4SSP2"/>
<dbReference type="EMBL" id="JAJJMB010008687">
    <property type="protein sequence ID" value="KAI3921536.1"/>
    <property type="molecule type" value="Genomic_DNA"/>
</dbReference>
<dbReference type="Pfam" id="PF14624">
    <property type="entry name" value="Vwaint"/>
    <property type="match status" value="1"/>
</dbReference>
<evidence type="ECO:0000313" key="3">
    <source>
        <dbReference type="Proteomes" id="UP001202328"/>
    </source>
</evidence>
<dbReference type="InterPro" id="IPR036465">
    <property type="entry name" value="vWFA_dom_sf"/>
</dbReference>
<dbReference type="SUPFAM" id="SSF53300">
    <property type="entry name" value="vWA-like"/>
    <property type="match status" value="1"/>
</dbReference>
<reference evidence="2" key="1">
    <citation type="submission" date="2022-04" db="EMBL/GenBank/DDBJ databases">
        <title>A functionally conserved STORR gene fusion in Papaver species that diverged 16.8 million years ago.</title>
        <authorList>
            <person name="Catania T."/>
        </authorList>
    </citation>
    <scope>NUCLEOTIDE SEQUENCE</scope>
    <source>
        <strain evidence="2">S-188037</strain>
    </source>
</reference>
<dbReference type="Proteomes" id="UP001202328">
    <property type="component" value="Unassembled WGS sequence"/>
</dbReference>